<evidence type="ECO:0000256" key="3">
    <source>
        <dbReference type="ARBA" id="ARBA00022692"/>
    </source>
</evidence>
<dbReference type="GO" id="GO:0012505">
    <property type="term" value="C:endomembrane system"/>
    <property type="evidence" value="ECO:0007669"/>
    <property type="project" value="UniProtKB-SubCell"/>
</dbReference>
<dbReference type="GO" id="GO:0019755">
    <property type="term" value="P:one-carbon compound transport"/>
    <property type="evidence" value="ECO:0007669"/>
    <property type="project" value="UniProtKB-ARBA"/>
</dbReference>
<organism evidence="8">
    <name type="scientific">freshwater metagenome</name>
    <dbReference type="NCBI Taxonomy" id="449393"/>
    <lineage>
        <taxon>unclassified sequences</taxon>
        <taxon>metagenomes</taxon>
        <taxon>ecological metagenomes</taxon>
    </lineage>
</organism>
<keyword evidence="3 7" id="KW-0812">Transmembrane</keyword>
<gene>
    <name evidence="8" type="ORF">UFOPK2598_00215</name>
</gene>
<dbReference type="InterPro" id="IPR023271">
    <property type="entry name" value="Aquaporin-like"/>
</dbReference>
<proteinExistence type="predicted"/>
<evidence type="ECO:0000256" key="1">
    <source>
        <dbReference type="ARBA" id="ARBA00004127"/>
    </source>
</evidence>
<keyword evidence="6 7" id="KW-0472">Membrane</keyword>
<dbReference type="EMBL" id="CAEZXV010000009">
    <property type="protein sequence ID" value="CAB4694010.1"/>
    <property type="molecule type" value="Genomic_DNA"/>
</dbReference>
<name>A0A6J6P3T2_9ZZZZ</name>
<keyword evidence="2" id="KW-0813">Transport</keyword>
<feature type="transmembrane region" description="Helical" evidence="7">
    <location>
        <begin position="192"/>
        <end position="214"/>
    </location>
</feature>
<reference evidence="8" key="1">
    <citation type="submission" date="2020-05" db="EMBL/GenBank/DDBJ databases">
        <authorList>
            <person name="Chiriac C."/>
            <person name="Salcher M."/>
            <person name="Ghai R."/>
            <person name="Kavagutti S V."/>
        </authorList>
    </citation>
    <scope>NUCLEOTIDE SEQUENCE</scope>
</reference>
<accession>A0A6J6P3T2</accession>
<dbReference type="GO" id="GO:0016020">
    <property type="term" value="C:membrane"/>
    <property type="evidence" value="ECO:0007669"/>
    <property type="project" value="InterPro"/>
</dbReference>
<feature type="transmembrane region" description="Helical" evidence="7">
    <location>
        <begin position="153"/>
        <end position="180"/>
    </location>
</feature>
<feature type="transmembrane region" description="Helical" evidence="7">
    <location>
        <begin position="123"/>
        <end position="141"/>
    </location>
</feature>
<evidence type="ECO:0000256" key="5">
    <source>
        <dbReference type="ARBA" id="ARBA00022989"/>
    </source>
</evidence>
<evidence type="ECO:0000313" key="8">
    <source>
        <dbReference type="EMBL" id="CAB4694010.1"/>
    </source>
</evidence>
<evidence type="ECO:0000256" key="6">
    <source>
        <dbReference type="ARBA" id="ARBA00023136"/>
    </source>
</evidence>
<dbReference type="AlphaFoldDB" id="A0A6J6P3T2"/>
<keyword evidence="4" id="KW-0677">Repeat</keyword>
<protein>
    <submittedName>
        <fullName evidence="8">Unannotated protein</fullName>
    </submittedName>
</protein>
<dbReference type="PRINTS" id="PR00783">
    <property type="entry name" value="MINTRINSICP"/>
</dbReference>
<evidence type="ECO:0000256" key="7">
    <source>
        <dbReference type="SAM" id="Phobius"/>
    </source>
</evidence>
<dbReference type="InterPro" id="IPR000425">
    <property type="entry name" value="MIP"/>
</dbReference>
<feature type="transmembrane region" description="Helical" evidence="7">
    <location>
        <begin position="83"/>
        <end position="103"/>
    </location>
</feature>
<dbReference type="Gene3D" id="1.20.1080.10">
    <property type="entry name" value="Glycerol uptake facilitator protein"/>
    <property type="match status" value="1"/>
</dbReference>
<keyword evidence="5 7" id="KW-1133">Transmembrane helix</keyword>
<dbReference type="InterPro" id="IPR034294">
    <property type="entry name" value="Aquaporin_transptr"/>
</dbReference>
<comment type="subcellular location">
    <subcellularLocation>
        <location evidence="1">Endomembrane system</location>
        <topology evidence="1">Multi-pass membrane protein</topology>
    </subcellularLocation>
</comment>
<evidence type="ECO:0000256" key="2">
    <source>
        <dbReference type="ARBA" id="ARBA00022448"/>
    </source>
</evidence>
<dbReference type="GO" id="GO:0015250">
    <property type="term" value="F:water channel activity"/>
    <property type="evidence" value="ECO:0007669"/>
    <property type="project" value="TreeGrafter"/>
</dbReference>
<feature type="transmembrane region" description="Helical" evidence="7">
    <location>
        <begin position="38"/>
        <end position="62"/>
    </location>
</feature>
<dbReference type="PANTHER" id="PTHR45665:SF9">
    <property type="entry name" value="AQUAPORIN-8"/>
    <property type="match status" value="1"/>
</dbReference>
<sequence length="221" mass="23789">MKLQKIFAEFLGTALLLTSVIGSGIMATNLTDDIGLQLTINAISIVSMLALIITLFAPISGAHFNPVVTLGELFKNRIDPKNAIAFIAAQFLGGFIGTVFANLIFSKPAIFQSHHGRTGTNLFVSEIFATAGLVMIVHLLTDQKRGNLAPLIIPAWITTAFYATSSFVFANPAVTFARIWSDSFAGITLHSAWIYMIAQLIGLPIGLIVARLLFVKAINPN</sequence>
<dbReference type="SUPFAM" id="SSF81338">
    <property type="entry name" value="Aquaporin-like"/>
    <property type="match status" value="1"/>
</dbReference>
<dbReference type="Pfam" id="PF00230">
    <property type="entry name" value="MIP"/>
    <property type="match status" value="1"/>
</dbReference>
<dbReference type="PANTHER" id="PTHR45665">
    <property type="entry name" value="AQUAPORIN-8"/>
    <property type="match status" value="1"/>
</dbReference>
<dbReference type="GO" id="GO:0005737">
    <property type="term" value="C:cytoplasm"/>
    <property type="evidence" value="ECO:0007669"/>
    <property type="project" value="UniProtKB-ARBA"/>
</dbReference>
<evidence type="ECO:0000256" key="4">
    <source>
        <dbReference type="ARBA" id="ARBA00022737"/>
    </source>
</evidence>